<dbReference type="EMBL" id="QRMS01000001">
    <property type="protein sequence ID" value="RHJ90104.1"/>
    <property type="molecule type" value="Genomic_DNA"/>
</dbReference>
<dbReference type="Pfam" id="PF07228">
    <property type="entry name" value="SpoIIE"/>
    <property type="match status" value="1"/>
</dbReference>
<organism evidence="4 5">
    <name type="scientific">Emergencia timonensis</name>
    <dbReference type="NCBI Taxonomy" id="1776384"/>
    <lineage>
        <taxon>Bacteria</taxon>
        <taxon>Bacillati</taxon>
        <taxon>Bacillota</taxon>
        <taxon>Clostridia</taxon>
        <taxon>Peptostreptococcales</taxon>
        <taxon>Anaerovoracaceae</taxon>
        <taxon>Emergencia</taxon>
    </lineage>
</organism>
<feature type="transmembrane region" description="Helical" evidence="2">
    <location>
        <begin position="30"/>
        <end position="52"/>
    </location>
</feature>
<dbReference type="InterPro" id="IPR052016">
    <property type="entry name" value="Bact_Sigma-Reg"/>
</dbReference>
<gene>
    <name evidence="4" type="ORF">DW099_03345</name>
</gene>
<accession>A0A415E8R6</accession>
<protein>
    <recommendedName>
        <fullName evidence="3">PPM-type phosphatase domain-containing protein</fullName>
    </recommendedName>
</protein>
<dbReference type="PANTHER" id="PTHR43156">
    <property type="entry name" value="STAGE II SPORULATION PROTEIN E-RELATED"/>
    <property type="match status" value="1"/>
</dbReference>
<feature type="transmembrane region" description="Helical" evidence="2">
    <location>
        <begin position="64"/>
        <end position="84"/>
    </location>
</feature>
<keyword evidence="2" id="KW-0812">Transmembrane</keyword>
<dbReference type="Gene3D" id="6.10.340.10">
    <property type="match status" value="1"/>
</dbReference>
<feature type="transmembrane region" description="Helical" evidence="2">
    <location>
        <begin position="90"/>
        <end position="109"/>
    </location>
</feature>
<evidence type="ECO:0000313" key="4">
    <source>
        <dbReference type="EMBL" id="RHJ90104.1"/>
    </source>
</evidence>
<name>A0A415E8R6_9FIRM</name>
<evidence type="ECO:0000256" key="2">
    <source>
        <dbReference type="SAM" id="Phobius"/>
    </source>
</evidence>
<feature type="transmembrane region" description="Helical" evidence="2">
    <location>
        <begin position="130"/>
        <end position="150"/>
    </location>
</feature>
<dbReference type="InterPro" id="IPR001932">
    <property type="entry name" value="PPM-type_phosphatase-like_dom"/>
</dbReference>
<dbReference type="AlphaFoldDB" id="A0A415E8R6"/>
<keyword evidence="2" id="KW-0472">Membrane</keyword>
<evidence type="ECO:0000256" key="1">
    <source>
        <dbReference type="ARBA" id="ARBA00022801"/>
    </source>
</evidence>
<feature type="transmembrane region" description="Helical" evidence="2">
    <location>
        <begin position="170"/>
        <end position="189"/>
    </location>
</feature>
<reference evidence="4 5" key="1">
    <citation type="submission" date="2018-08" db="EMBL/GenBank/DDBJ databases">
        <title>A genome reference for cultivated species of the human gut microbiota.</title>
        <authorList>
            <person name="Zou Y."/>
            <person name="Xue W."/>
            <person name="Luo G."/>
        </authorList>
    </citation>
    <scope>NUCLEOTIDE SEQUENCE [LARGE SCALE GENOMIC DNA]</scope>
    <source>
        <strain evidence="4 5">AM07-24</strain>
    </source>
</reference>
<sequence>MVAGLLGFLMEGFGISQFLSSTTFVLLLNNFDFCILLGMPVIILVSVTGISVDVQKEKNHSQTGLLAAWAGILLLCAFALTEALRPGLLSVWPCAAAAFLFFFAAAIWSPSGQTLKERKGRHPLSMNEKIILIFLILGIIAGAIAGNAAYHGFFAQGAAAVDLWNRVYSYVAISLNLFFLISLLFLWYMETNITVPLASLSDVTRYYAEDRSQAINHDRVIETCTPLGKKKTEVGNLARSFVKMVSDLETYMENLTKVTAEKERIGAELDVATHIQASMLPCIFPPFPDRTEFDLSASMAPAKEVGGDFYDFFLVDEDHLAVVIADVSGKGVPAALFMVIAKTLIKDQTQTGKSAAEVFDEVNEQLCESNDEGLFVTAWLGILEISTGHMEFVNAGHNPPVICSRDGEFAYLKMRPGFVLAGMEGMHYRMGTFDFHPGDILYLYTDGVTEATNLREELYGEDRLKRILDENKQVAPAELIERVKMDVDAFAGQAPQFDDITMLALKILQQTSNRLKPGC</sequence>
<feature type="domain" description="PPM-type phosphatase" evidence="3">
    <location>
        <begin position="290"/>
        <end position="507"/>
    </location>
</feature>
<comment type="caution">
    <text evidence="4">The sequence shown here is derived from an EMBL/GenBank/DDBJ whole genome shotgun (WGS) entry which is preliminary data.</text>
</comment>
<dbReference type="OrthoDB" id="9763484at2"/>
<keyword evidence="1" id="KW-0378">Hydrolase</keyword>
<dbReference type="SUPFAM" id="SSF81606">
    <property type="entry name" value="PP2C-like"/>
    <property type="match status" value="1"/>
</dbReference>
<dbReference type="SMART" id="SM00331">
    <property type="entry name" value="PP2C_SIG"/>
    <property type="match status" value="1"/>
</dbReference>
<keyword evidence="2" id="KW-1133">Transmembrane helix</keyword>
<keyword evidence="5" id="KW-1185">Reference proteome</keyword>
<dbReference type="InterPro" id="IPR036457">
    <property type="entry name" value="PPM-type-like_dom_sf"/>
</dbReference>
<dbReference type="GO" id="GO:0016791">
    <property type="term" value="F:phosphatase activity"/>
    <property type="evidence" value="ECO:0007669"/>
    <property type="project" value="TreeGrafter"/>
</dbReference>
<evidence type="ECO:0000259" key="3">
    <source>
        <dbReference type="SMART" id="SM00331"/>
    </source>
</evidence>
<dbReference type="Proteomes" id="UP000284841">
    <property type="component" value="Unassembled WGS sequence"/>
</dbReference>
<dbReference type="Gene3D" id="3.60.40.10">
    <property type="entry name" value="PPM-type phosphatase domain"/>
    <property type="match status" value="1"/>
</dbReference>
<evidence type="ECO:0000313" key="5">
    <source>
        <dbReference type="Proteomes" id="UP000284841"/>
    </source>
</evidence>
<dbReference type="PANTHER" id="PTHR43156:SF2">
    <property type="entry name" value="STAGE II SPORULATION PROTEIN E"/>
    <property type="match status" value="1"/>
</dbReference>
<dbReference type="STRING" id="1776384.GCA_900086585_02958"/>
<proteinExistence type="predicted"/>